<dbReference type="Proteomes" id="UP001642487">
    <property type="component" value="Chromosome 6"/>
</dbReference>
<dbReference type="InterPro" id="IPR017853">
    <property type="entry name" value="GH"/>
</dbReference>
<reference evidence="2 3" key="1">
    <citation type="submission" date="2024-03" db="EMBL/GenBank/DDBJ databases">
        <authorList>
            <person name="Gkanogiannis A."/>
            <person name="Becerra Lopez-Lavalle L."/>
        </authorList>
    </citation>
    <scope>NUCLEOTIDE SEQUENCE [LARGE SCALE GENOMIC DNA]</scope>
</reference>
<accession>A0ABP0YXI0</accession>
<comment type="similarity">
    <text evidence="1">Belongs to the glycosyl hydrolase 79 family.</text>
</comment>
<keyword evidence="3" id="KW-1185">Reference proteome</keyword>
<dbReference type="SUPFAM" id="SSF51445">
    <property type="entry name" value="(Trans)glycosidases"/>
    <property type="match status" value="1"/>
</dbReference>
<dbReference type="Gene3D" id="3.20.20.80">
    <property type="entry name" value="Glycosidases"/>
    <property type="match status" value="1"/>
</dbReference>
<dbReference type="PANTHER" id="PTHR14363:SF21">
    <property type="entry name" value="HEPARANASE-LIKE PROTEIN 1"/>
    <property type="match status" value="1"/>
</dbReference>
<dbReference type="PANTHER" id="PTHR14363">
    <property type="entry name" value="HEPARANASE-RELATED"/>
    <property type="match status" value="1"/>
</dbReference>
<evidence type="ECO:0008006" key="4">
    <source>
        <dbReference type="Google" id="ProtNLM"/>
    </source>
</evidence>
<protein>
    <recommendedName>
        <fullName evidence="4">Heparanase-like protein 1</fullName>
    </recommendedName>
</protein>
<proteinExistence type="inferred from homology"/>
<dbReference type="InterPro" id="IPR005199">
    <property type="entry name" value="Glyco_hydro_79"/>
</dbReference>
<dbReference type="EMBL" id="OZ021740">
    <property type="protein sequence ID" value="CAK9324236.1"/>
    <property type="molecule type" value="Genomic_DNA"/>
</dbReference>
<evidence type="ECO:0000256" key="1">
    <source>
        <dbReference type="ARBA" id="ARBA00009800"/>
    </source>
</evidence>
<gene>
    <name evidence="2" type="ORF">CITCOLO1_LOCUS16467</name>
</gene>
<evidence type="ECO:0000313" key="2">
    <source>
        <dbReference type="EMBL" id="CAK9324236.1"/>
    </source>
</evidence>
<organism evidence="2 3">
    <name type="scientific">Citrullus colocynthis</name>
    <name type="common">colocynth</name>
    <dbReference type="NCBI Taxonomy" id="252529"/>
    <lineage>
        <taxon>Eukaryota</taxon>
        <taxon>Viridiplantae</taxon>
        <taxon>Streptophyta</taxon>
        <taxon>Embryophyta</taxon>
        <taxon>Tracheophyta</taxon>
        <taxon>Spermatophyta</taxon>
        <taxon>Magnoliopsida</taxon>
        <taxon>eudicotyledons</taxon>
        <taxon>Gunneridae</taxon>
        <taxon>Pentapetalae</taxon>
        <taxon>rosids</taxon>
        <taxon>fabids</taxon>
        <taxon>Cucurbitales</taxon>
        <taxon>Cucurbitaceae</taxon>
        <taxon>Benincaseae</taxon>
        <taxon>Citrullus</taxon>
    </lineage>
</organism>
<sequence length="553" mass="62102">MDYGKFVMTGLLKLIMEYQIFFLIFIVAFIPTTLGHKATIGKIVVDGTRKIAETDENFICFTMDIWPHDECSQPNLCAWDGHASMLNVDLSLPILNKAVQGFRPLRIRVGGTLQDRLIYDVGEGFKGHCQPFQADKDLLFDFSEGCLYMERWDDLNNFFNNTGAIVTFGLNALLGKHNTKGIQWEGDWNFTNAEALIKYTVDKNYQINSWEFGNELAGPNSIGASITASQYAKDLMKLRKIVDRLYNNSQQKPLIVAPGAFFDDKWYSELVTKTGSNIVNALTHHIYNMGAGDDPKLIYRFVNPTYLSQVSNTFKQLENIIEKHSPWASAWVGEAGGAYQGGSPHISDAFINSFWYLDQLGMASLYNTKVYCRQTLIGGYYSVLKAKTLVPTPDYYGALLFHRLMGPSVLKVDNNVSSYLRTYAHCSRGGSGVTLLLINLSNTIEFTIKVESHMNLSLHNSNLKRSKGSNLKLDPKVKDSNPTAQREEYHLTPEHGLVRSSTVLLNGKRLELTKEGDLPNLTPIYRESKTSINIANWSIAFIVIPDFVAVGCK</sequence>
<name>A0ABP0YXI0_9ROSI</name>
<dbReference type="Pfam" id="PF03662">
    <property type="entry name" value="Glyco_hydro_79n"/>
    <property type="match status" value="1"/>
</dbReference>
<evidence type="ECO:0000313" key="3">
    <source>
        <dbReference type="Proteomes" id="UP001642487"/>
    </source>
</evidence>